<dbReference type="OrthoDB" id="9834076at2759"/>
<keyword evidence="6 15" id="KW-0812">Transmembrane</keyword>
<evidence type="ECO:0000256" key="11">
    <source>
        <dbReference type="ARBA" id="ARBA00023180"/>
    </source>
</evidence>
<dbReference type="OMA" id="REWVQVK"/>
<evidence type="ECO:0000256" key="13">
    <source>
        <dbReference type="ARBA" id="ARBA00038817"/>
    </source>
</evidence>
<feature type="transmembrane region" description="Helical" evidence="16">
    <location>
        <begin position="233"/>
        <end position="254"/>
    </location>
</feature>
<dbReference type="PANTHER" id="PTHR11394">
    <property type="entry name" value="TASTE RECEPTOR TYPE 2"/>
    <property type="match status" value="1"/>
</dbReference>
<dbReference type="AlphaFoldDB" id="H0VA26"/>
<evidence type="ECO:0000256" key="9">
    <source>
        <dbReference type="ARBA" id="ARBA00023136"/>
    </source>
</evidence>
<feature type="transmembrane region" description="Helical" evidence="16">
    <location>
        <begin position="125"/>
        <end position="146"/>
    </location>
</feature>
<reference evidence="17" key="2">
    <citation type="submission" date="2025-08" db="UniProtKB">
        <authorList>
            <consortium name="Ensembl"/>
        </authorList>
    </citation>
    <scope>IDENTIFICATION</scope>
    <source>
        <strain evidence="17">2N</strain>
    </source>
</reference>
<keyword evidence="18" id="KW-1185">Reference proteome</keyword>
<dbReference type="Pfam" id="PF05296">
    <property type="entry name" value="TAS2R"/>
    <property type="match status" value="1"/>
</dbReference>
<evidence type="ECO:0000256" key="12">
    <source>
        <dbReference type="ARBA" id="ARBA00023224"/>
    </source>
</evidence>
<proteinExistence type="inferred from homology"/>
<keyword evidence="3" id="KW-1003">Cell membrane</keyword>
<dbReference type="GeneTree" id="ENSGT01150000286961"/>
<evidence type="ECO:0000256" key="5">
    <source>
        <dbReference type="ARBA" id="ARBA00022606"/>
    </source>
</evidence>
<dbReference type="Ensembl" id="ENSCPOT00000007491.3">
    <property type="protein sequence ID" value="ENSCPOP00000006692.3"/>
    <property type="gene ID" value="ENSCPOG00000007419.4"/>
</dbReference>
<dbReference type="VEuPathDB" id="HostDB:ENSCPOG00000007419"/>
<evidence type="ECO:0000256" key="8">
    <source>
        <dbReference type="ARBA" id="ARBA00023040"/>
    </source>
</evidence>
<dbReference type="STRING" id="10141.ENSCPOP00000006692"/>
<feature type="transmembrane region" description="Helical" evidence="16">
    <location>
        <begin position="260"/>
        <end position="282"/>
    </location>
</feature>
<keyword evidence="11" id="KW-0325">Glycoprotein</keyword>
<sequence length="297" mass="34294">MVLRRLGIFFIIIYVFESLTVMAQSSFTVAVLGRKWVQVKRLSPVEMTLTSLSICRFFLQWTSMLNNFCFYFHPDCVLWHTGTIWEFTNILTFWLTSLLAVLYCVKISCIAHPIFLWLRWRISRLVPWLLLGALVISCAAVIPRAIRNHIFLQLAPLTHVPTNNSLIERLNMLEPYVSGAQKMFLLTIPFLLFLICTVFLMASLIQHRKKMQKYNTGHSGSSQKAHSTALKSLAVFFVIFLTYFLSVIITYTGIVSKRGWWYWAWEAGMYALISVHSTSLMMSSPTLKKAIKVKCWA</sequence>
<evidence type="ECO:0000313" key="18">
    <source>
        <dbReference type="Proteomes" id="UP000005447"/>
    </source>
</evidence>
<dbReference type="RefSeq" id="XP_003475199.1">
    <property type="nucleotide sequence ID" value="XM_003475151.1"/>
</dbReference>
<dbReference type="GO" id="GO:0004930">
    <property type="term" value="F:G protein-coupled receptor activity"/>
    <property type="evidence" value="ECO:0007669"/>
    <property type="project" value="UniProtKB-KW"/>
</dbReference>
<dbReference type="HOGENOM" id="CLU_072337_1_1_1"/>
<dbReference type="eggNOG" id="ENOG502S2SI">
    <property type="taxonomic scope" value="Eukaryota"/>
</dbReference>
<dbReference type="GO" id="GO:0005802">
    <property type="term" value="C:trans-Golgi network"/>
    <property type="evidence" value="ECO:0007669"/>
    <property type="project" value="Ensembl"/>
</dbReference>
<dbReference type="GO" id="GO:0033038">
    <property type="term" value="F:bitter taste receptor activity"/>
    <property type="evidence" value="ECO:0007669"/>
    <property type="project" value="Ensembl"/>
</dbReference>
<dbReference type="InParanoid" id="H0VA26"/>
<name>H0VA26_CAVPO</name>
<dbReference type="SUPFAM" id="SSF81321">
    <property type="entry name" value="Family A G protein-coupled receptor-like"/>
    <property type="match status" value="1"/>
</dbReference>
<keyword evidence="9 15" id="KW-0472">Membrane</keyword>
<evidence type="ECO:0000256" key="1">
    <source>
        <dbReference type="ARBA" id="ARBA00004651"/>
    </source>
</evidence>
<dbReference type="KEGG" id="cpoc:100722920"/>
<keyword evidence="8 15" id="KW-0297">G-protein coupled receptor</keyword>
<evidence type="ECO:0000256" key="14">
    <source>
        <dbReference type="RuleBase" id="RU004423"/>
    </source>
</evidence>
<feature type="transmembrane region" description="Helical" evidence="16">
    <location>
        <begin position="183"/>
        <end position="205"/>
    </location>
</feature>
<dbReference type="InterPro" id="IPR007960">
    <property type="entry name" value="TAS2R"/>
</dbReference>
<keyword evidence="7 16" id="KW-1133">Transmembrane helix</keyword>
<dbReference type="GO" id="GO:0005783">
    <property type="term" value="C:endoplasmic reticulum"/>
    <property type="evidence" value="ECO:0007669"/>
    <property type="project" value="Ensembl"/>
</dbReference>
<dbReference type="Gene3D" id="1.20.1070.10">
    <property type="entry name" value="Rhodopsin 7-helix transmembrane proteins"/>
    <property type="match status" value="1"/>
</dbReference>
<dbReference type="PANTHER" id="PTHR11394:SF68">
    <property type="entry name" value="TASTE RECEPTOR TYPE 2 MEMBER 16"/>
    <property type="match status" value="1"/>
</dbReference>
<dbReference type="Proteomes" id="UP000005447">
    <property type="component" value="Unassembled WGS sequence"/>
</dbReference>
<evidence type="ECO:0000256" key="10">
    <source>
        <dbReference type="ARBA" id="ARBA00023170"/>
    </source>
</evidence>
<dbReference type="GeneID" id="100722920"/>
<evidence type="ECO:0000256" key="7">
    <source>
        <dbReference type="ARBA" id="ARBA00022989"/>
    </source>
</evidence>
<dbReference type="FunFam" id="1.20.1070.10:FF:000055">
    <property type="entry name" value="Taste receptor type 2"/>
    <property type="match status" value="1"/>
</dbReference>
<feature type="transmembrane region" description="Helical" evidence="16">
    <location>
        <begin position="93"/>
        <end position="118"/>
    </location>
</feature>
<evidence type="ECO:0000256" key="16">
    <source>
        <dbReference type="SAM" id="Phobius"/>
    </source>
</evidence>
<dbReference type="EMBL" id="AAKN02017404">
    <property type="status" value="NOT_ANNOTATED_CDS"/>
    <property type="molecule type" value="Genomic_DNA"/>
</dbReference>
<dbReference type="GO" id="GO:0009897">
    <property type="term" value="C:external side of plasma membrane"/>
    <property type="evidence" value="ECO:0007669"/>
    <property type="project" value="Ensembl"/>
</dbReference>
<feature type="transmembrane region" description="Helical" evidence="16">
    <location>
        <begin position="6"/>
        <end position="33"/>
    </location>
</feature>
<keyword evidence="5 15" id="KW-0716">Sensory transduction</keyword>
<evidence type="ECO:0000256" key="2">
    <source>
        <dbReference type="ARBA" id="ARBA00007376"/>
    </source>
</evidence>
<keyword evidence="4 15" id="KW-0919">Taste</keyword>
<dbReference type="CTD" id="50833"/>
<evidence type="ECO:0000256" key="6">
    <source>
        <dbReference type="ARBA" id="ARBA00022692"/>
    </source>
</evidence>
<organism evidence="17 18">
    <name type="scientific">Cavia porcellus</name>
    <name type="common">Guinea pig</name>
    <dbReference type="NCBI Taxonomy" id="10141"/>
    <lineage>
        <taxon>Eukaryota</taxon>
        <taxon>Metazoa</taxon>
        <taxon>Chordata</taxon>
        <taxon>Craniata</taxon>
        <taxon>Vertebrata</taxon>
        <taxon>Euteleostomi</taxon>
        <taxon>Mammalia</taxon>
        <taxon>Eutheria</taxon>
        <taxon>Euarchontoglires</taxon>
        <taxon>Glires</taxon>
        <taxon>Rodentia</taxon>
        <taxon>Hystricomorpha</taxon>
        <taxon>Caviidae</taxon>
        <taxon>Cavia</taxon>
    </lineage>
</organism>
<keyword evidence="10 15" id="KW-0675">Receptor</keyword>
<reference evidence="18" key="1">
    <citation type="journal article" date="2011" name="Nature">
        <title>A high-resolution map of human evolutionary constraint using 29 mammals.</title>
        <authorList>
            <person name="Lindblad-Toh K."/>
            <person name="Garber M."/>
            <person name="Zuk O."/>
            <person name="Lin M.F."/>
            <person name="Parker B.J."/>
            <person name="Washietl S."/>
            <person name="Kheradpour P."/>
            <person name="Ernst J."/>
            <person name="Jordan G."/>
            <person name="Mauceli E."/>
            <person name="Ward L.D."/>
            <person name="Lowe C.B."/>
            <person name="Holloway A.K."/>
            <person name="Clamp M."/>
            <person name="Gnerre S."/>
            <person name="Alfoldi J."/>
            <person name="Beal K."/>
            <person name="Chang J."/>
            <person name="Clawson H."/>
            <person name="Cuff J."/>
            <person name="Di Palma F."/>
            <person name="Fitzgerald S."/>
            <person name="Flicek P."/>
            <person name="Guttman M."/>
            <person name="Hubisz M.J."/>
            <person name="Jaffe D.B."/>
            <person name="Jungreis I."/>
            <person name="Kent W.J."/>
            <person name="Kostka D."/>
            <person name="Lara M."/>
            <person name="Martins A.L."/>
            <person name="Massingham T."/>
            <person name="Moltke I."/>
            <person name="Raney B.J."/>
            <person name="Rasmussen M.D."/>
            <person name="Robinson J."/>
            <person name="Stark A."/>
            <person name="Vilella A.J."/>
            <person name="Wen J."/>
            <person name="Xie X."/>
            <person name="Zody M.C."/>
            <person name="Baldwin J."/>
            <person name="Bloom T."/>
            <person name="Chin C.W."/>
            <person name="Heiman D."/>
            <person name="Nicol R."/>
            <person name="Nusbaum C."/>
            <person name="Young S."/>
            <person name="Wilkinson J."/>
            <person name="Worley K.C."/>
            <person name="Kovar C.L."/>
            <person name="Muzny D.M."/>
            <person name="Gibbs R.A."/>
            <person name="Cree A."/>
            <person name="Dihn H.H."/>
            <person name="Fowler G."/>
            <person name="Jhangiani S."/>
            <person name="Joshi V."/>
            <person name="Lee S."/>
            <person name="Lewis L.R."/>
            <person name="Nazareth L.V."/>
            <person name="Okwuonu G."/>
            <person name="Santibanez J."/>
            <person name="Warren W.C."/>
            <person name="Mardis E.R."/>
            <person name="Weinstock G.M."/>
            <person name="Wilson R.K."/>
            <person name="Delehaunty K."/>
            <person name="Dooling D."/>
            <person name="Fronik C."/>
            <person name="Fulton L."/>
            <person name="Fulton B."/>
            <person name="Graves T."/>
            <person name="Minx P."/>
            <person name="Sodergren E."/>
            <person name="Birney E."/>
            <person name="Margulies E.H."/>
            <person name="Herrero J."/>
            <person name="Green E.D."/>
            <person name="Haussler D."/>
            <person name="Siepel A."/>
            <person name="Goldman N."/>
            <person name="Pollard K.S."/>
            <person name="Pedersen J.S."/>
            <person name="Lander E.S."/>
            <person name="Kellis M."/>
        </authorList>
    </citation>
    <scope>NUCLEOTIDE SEQUENCE [LARGE SCALE GENOMIC DNA]</scope>
    <source>
        <strain evidence="18">2N</strain>
    </source>
</reference>
<reference evidence="17" key="3">
    <citation type="submission" date="2025-09" db="UniProtKB">
        <authorList>
            <consortium name="Ensembl"/>
        </authorList>
    </citation>
    <scope>IDENTIFICATION</scope>
    <source>
        <strain evidence="17">2N</strain>
    </source>
</reference>
<evidence type="ECO:0000256" key="3">
    <source>
        <dbReference type="ARBA" id="ARBA00022475"/>
    </source>
</evidence>
<accession>H0VA26</accession>
<gene>
    <name evidence="17" type="primary">TAS2R16</name>
</gene>
<dbReference type="FunCoup" id="H0VA26">
    <property type="interactions" value="118"/>
</dbReference>
<evidence type="ECO:0000256" key="4">
    <source>
        <dbReference type="ARBA" id="ARBA00022480"/>
    </source>
</evidence>
<keyword evidence="12 15" id="KW-0807">Transducer</keyword>
<comment type="similarity">
    <text evidence="2 14">Belongs to the G-protein coupled receptor T2R family.</text>
</comment>
<comment type="subunit">
    <text evidence="13">Interacts with RTP3 and RTP4.</text>
</comment>
<evidence type="ECO:0000256" key="15">
    <source>
        <dbReference type="RuleBase" id="RU004424"/>
    </source>
</evidence>
<evidence type="ECO:0000313" key="17">
    <source>
        <dbReference type="Ensembl" id="ENSCPOP00000006692.3"/>
    </source>
</evidence>
<protein>
    <recommendedName>
        <fullName evidence="15">Taste receptor type 2</fullName>
    </recommendedName>
</protein>
<comment type="subcellular location">
    <subcellularLocation>
        <location evidence="1">Cell membrane</location>
        <topology evidence="1">Multi-pass membrane protein</topology>
    </subcellularLocation>
    <subcellularLocation>
        <location evidence="15">Membrane</location>
        <topology evidence="15">Multi-pass membrane protein</topology>
    </subcellularLocation>
</comment>